<dbReference type="STRING" id="745531.A0A0C3PUR3"/>
<dbReference type="OrthoDB" id="27237at2759"/>
<reference evidence="2 3" key="1">
    <citation type="journal article" date="2014" name="PLoS Genet.">
        <title>Analysis of the Phlebiopsis gigantea genome, transcriptome and secretome provides insight into its pioneer colonization strategies of wood.</title>
        <authorList>
            <person name="Hori C."/>
            <person name="Ishida T."/>
            <person name="Igarashi K."/>
            <person name="Samejima M."/>
            <person name="Suzuki H."/>
            <person name="Master E."/>
            <person name="Ferreira P."/>
            <person name="Ruiz-Duenas F.J."/>
            <person name="Held B."/>
            <person name="Canessa P."/>
            <person name="Larrondo L.F."/>
            <person name="Schmoll M."/>
            <person name="Druzhinina I.S."/>
            <person name="Kubicek C.P."/>
            <person name="Gaskell J.A."/>
            <person name="Kersten P."/>
            <person name="St John F."/>
            <person name="Glasner J."/>
            <person name="Sabat G."/>
            <person name="Splinter BonDurant S."/>
            <person name="Syed K."/>
            <person name="Yadav J."/>
            <person name="Mgbeahuruike A.C."/>
            <person name="Kovalchuk A."/>
            <person name="Asiegbu F.O."/>
            <person name="Lackner G."/>
            <person name="Hoffmeister D."/>
            <person name="Rencoret J."/>
            <person name="Gutierrez A."/>
            <person name="Sun H."/>
            <person name="Lindquist E."/>
            <person name="Barry K."/>
            <person name="Riley R."/>
            <person name="Grigoriev I.V."/>
            <person name="Henrissat B."/>
            <person name="Kues U."/>
            <person name="Berka R.M."/>
            <person name="Martinez A.T."/>
            <person name="Covert S.F."/>
            <person name="Blanchette R.A."/>
            <person name="Cullen D."/>
        </authorList>
    </citation>
    <scope>NUCLEOTIDE SEQUENCE [LARGE SCALE GENOMIC DNA]</scope>
    <source>
        <strain evidence="2 3">11061_1 CR5-6</strain>
    </source>
</reference>
<gene>
    <name evidence="2" type="ORF">PHLGIDRAFT_63844</name>
</gene>
<feature type="compositionally biased region" description="Polar residues" evidence="1">
    <location>
        <begin position="447"/>
        <end position="473"/>
    </location>
</feature>
<proteinExistence type="predicted"/>
<evidence type="ECO:0000256" key="1">
    <source>
        <dbReference type="SAM" id="MobiDB-lite"/>
    </source>
</evidence>
<evidence type="ECO:0008006" key="4">
    <source>
        <dbReference type="Google" id="ProtNLM"/>
    </source>
</evidence>
<name>A0A0C3PUR3_PHLG1</name>
<organism evidence="2 3">
    <name type="scientific">Phlebiopsis gigantea (strain 11061_1 CR5-6)</name>
    <name type="common">White-rot fungus</name>
    <name type="synonym">Peniophora gigantea</name>
    <dbReference type="NCBI Taxonomy" id="745531"/>
    <lineage>
        <taxon>Eukaryota</taxon>
        <taxon>Fungi</taxon>
        <taxon>Dikarya</taxon>
        <taxon>Basidiomycota</taxon>
        <taxon>Agaricomycotina</taxon>
        <taxon>Agaricomycetes</taxon>
        <taxon>Polyporales</taxon>
        <taxon>Phanerochaetaceae</taxon>
        <taxon>Phlebiopsis</taxon>
    </lineage>
</organism>
<feature type="region of interest" description="Disordered" evidence="1">
    <location>
        <begin position="674"/>
        <end position="777"/>
    </location>
</feature>
<dbReference type="GO" id="GO:0005634">
    <property type="term" value="C:nucleus"/>
    <property type="evidence" value="ECO:0007669"/>
    <property type="project" value="TreeGrafter"/>
</dbReference>
<protein>
    <recommendedName>
        <fullName evidence="4">SGT1-domain-containing protein</fullName>
    </recommendedName>
</protein>
<dbReference type="PANTHER" id="PTHR13060">
    <property type="entry name" value="SGT1 PROTEIN HSGT1 SUPPRESSOR OF GCR2"/>
    <property type="match status" value="1"/>
</dbReference>
<accession>A0A0C3PUR3</accession>
<dbReference type="EMBL" id="KN840446">
    <property type="protein sequence ID" value="KIP11448.1"/>
    <property type="molecule type" value="Genomic_DNA"/>
</dbReference>
<dbReference type="AlphaFoldDB" id="A0A0C3PUR3"/>
<dbReference type="Pfam" id="PF07093">
    <property type="entry name" value="SGT1"/>
    <property type="match status" value="1"/>
</dbReference>
<feature type="region of interest" description="Disordered" evidence="1">
    <location>
        <begin position="498"/>
        <end position="557"/>
    </location>
</feature>
<feature type="region of interest" description="Disordered" evidence="1">
    <location>
        <begin position="444"/>
        <end position="476"/>
    </location>
</feature>
<dbReference type="HOGENOM" id="CLU_006241_1_0_1"/>
<evidence type="ECO:0000313" key="2">
    <source>
        <dbReference type="EMBL" id="KIP11448.1"/>
    </source>
</evidence>
<feature type="compositionally biased region" description="Polar residues" evidence="1">
    <location>
        <begin position="714"/>
        <end position="727"/>
    </location>
</feature>
<evidence type="ECO:0000313" key="3">
    <source>
        <dbReference type="Proteomes" id="UP000053257"/>
    </source>
</evidence>
<dbReference type="InterPro" id="IPR010770">
    <property type="entry name" value="Ecd"/>
</dbReference>
<keyword evidence="3" id="KW-1185">Reference proteome</keyword>
<feature type="compositionally biased region" description="Acidic residues" evidence="1">
    <location>
        <begin position="764"/>
        <end position="777"/>
    </location>
</feature>
<feature type="compositionally biased region" description="Acidic residues" evidence="1">
    <location>
        <begin position="510"/>
        <end position="530"/>
    </location>
</feature>
<feature type="compositionally biased region" description="Acidic residues" evidence="1">
    <location>
        <begin position="613"/>
        <end position="633"/>
    </location>
</feature>
<dbReference type="PANTHER" id="PTHR13060:SF0">
    <property type="entry name" value="PROTEIN ECDYSONELESS HOMOLOG"/>
    <property type="match status" value="1"/>
</dbReference>
<dbReference type="Proteomes" id="UP000053257">
    <property type="component" value="Unassembled WGS sequence"/>
</dbReference>
<feature type="region of interest" description="Disordered" evidence="1">
    <location>
        <begin position="579"/>
        <end position="648"/>
    </location>
</feature>
<feature type="compositionally biased region" description="Basic and acidic residues" evidence="1">
    <location>
        <begin position="702"/>
        <end position="713"/>
    </location>
</feature>
<sequence>MENIFNRPPAISEDTVQYVLFPANEQSDKASATTLAVLMQGYVDALLPQFQWHRDYFQLKVVAHPLGKGFVLEGWMRVGDSIDDEWCTVWLLREISAKWDVAIRVFDTDGEFLLIEAADDLPSWTSPANAENRVWIYGSHLHIVDIAHIDLSGNKVRRRGYPGIRDNDEEEDVQDDSGFISEQHAVELVRKSAAETRASAKIENAVWKRIAGYPARANAHVHHARAQLPVDVAKALAVNPLLVQKAVETFYTRDALQLRAVHRMSRFPPEPSTKMTVKLTRTAYAQLVGQKFYPPKIFGRWTEPEDSLEYKMKDVGMKIACGFEMLYQESKNRKATSEEITVEARKEALQQNSDYRQFLENLKSVGFFRDNVEGSQEWKALENKAVDAFIEARREDDSTRSSFASQVDTAVSRAGESLVLPDFPPDAEDWLNVDADGLDAVLEGSLKQPQQRGTQDSTNIDENKPGDSSTTEDQIAAEQTAKLRDLAQKVEDFVDGKGDLEGAIFSDEKMSDEEFSDDSEDDSDDEDEESQMAVDIPEMGPSERQAAMDKLVPGLEPSEYGKMPASFYSNSQRVAPVTVETEIRDEASKESASVSTAPPKPVRAPILPRDNYDGVDSDDESDEEEDEDEEFDEDKPQVEGEIEIDMEQEQDEFLEFARQALGITEDQWNDILNERKSQGAFVPKSQSTAGYQKKTPSTTSEDQPRASARRDTKSASANNPDLNSFESLMQAMDAELAKARPQHATSSAANAKGGKGKARATQPVEEEEEEEEEEDIEAAMEAELQNVLEKGLPDDNDLELADDSQKSEYNLIKNFLESFKSQGGLSGPVGTLAGRLQPGWQMPRDEA</sequence>
<feature type="compositionally biased region" description="Polar residues" evidence="1">
    <location>
        <begin position="684"/>
        <end position="701"/>
    </location>
</feature>